<feature type="transmembrane region" description="Helical" evidence="7">
    <location>
        <begin position="996"/>
        <end position="1016"/>
    </location>
</feature>
<sequence length="1085" mass="118720">MGNYKSKEVNNNVALAQAQIHAAVDEMSENNLRTVSGDVDDEREADVDYALSVAGTGSYNIKYVLNLSLFLIATIIEPVGLSFVLPAAKCDLNMSDTQRGFIASIPYIGLVVTSFAWGYLVDTRGRKNIVILSSFLSGIFAIASAFMPTFFTFALTKFLVIAGPAAIPFTYIGEIIPKKYRDTALSVTNGLQMTGAVLVPLLAWLVLSFDFRIDFGSYFFTPWRLLTIVNALPFIISSVLMSFGPESPKYLLSKGNHDESLQVLRTIYAANKGKSPDDFPSLPLLKPPYLKWMILNGILLFGVFATLNGLNVWVPDLLNRVFTSGYEGKTACAIISQRQNEKVNEDTECDDSIGTLTFVIRTIGSAACAVIGLVAGSSVKLIGKKFLLILVYMIIGICIVMINFVTQQIVFATLLSSIALTALAIGPINAFSVQIFPTHLRGMAISLTMMSGRFGSIVGANVIGSLINAACEVTFYSYGGVLIDNRSTRSFISPEKRKHISLMQNNMNHLQSVTSTHASNVHHEVANIPLFSIFNESRYHKFYIYNVDHRYDGLIGMDLMSRLSADICLKDKTLKTNSANISIAYNTDHELLLDPRTEHRVRLPVNQKDGFAILDYKQFRDGVRMPTAIVKCDNYFAPTVIQNTTDLQMKLTITAPFKVTEFYNDECFPYVSCVVDKMNKTNLKTITDVNDVHPADQEMESALSVAGTGCYNIKYSLVLALFLIAATVELFGYSYVLPAAKCDFNMTDTERGYVASIPYVGLVATSFVWGYLVDTCGRKKVLVLSSLATVLAWAILPFQFQVDFGTLKFTEWRLLTIVYSLPFIISAILLSFGPESPKFLLSRGKHVESLQVLGNIYARNSGKSPIEYPIKQLKIENGHEKTSFLKSLLVQLNGLYICMPDVLNVVLTSGRDDMTACAVIAEKNNATSTKLNSCHNSVDPMTYVTHSAANASCALIALVASATVKIIGKKFLLVVIYIAIGTSIVLINFITHQTLLAILLAAMQVTASAIGPLNTFSVQIFPTHLRGMAISLTMMAGRCGSIIGASTSTVLINSDCGATFYGYGGLLLACGLLSLLLPKSLESKS</sequence>
<feature type="transmembrane region" description="Helical" evidence="7">
    <location>
        <begin position="971"/>
        <end position="990"/>
    </location>
</feature>
<accession>A0A5E4R3N8</accession>
<dbReference type="Pfam" id="PF00083">
    <property type="entry name" value="Sugar_tr"/>
    <property type="match status" value="1"/>
</dbReference>
<dbReference type="GO" id="GO:0016020">
    <property type="term" value="C:membrane"/>
    <property type="evidence" value="ECO:0007669"/>
    <property type="project" value="UniProtKB-SubCell"/>
</dbReference>
<feature type="transmembrane region" description="Helical" evidence="7">
    <location>
        <begin position="67"/>
        <end position="88"/>
    </location>
</feature>
<comment type="subcellular location">
    <subcellularLocation>
        <location evidence="1">Membrane</location>
        <topology evidence="1">Multi-pass membrane protein</topology>
    </subcellularLocation>
</comment>
<keyword evidence="6 7" id="KW-0472">Membrane</keyword>
<name>A0A5E4R3N8_9NEOP</name>
<dbReference type="SUPFAM" id="SSF103473">
    <property type="entry name" value="MFS general substrate transporter"/>
    <property type="match status" value="2"/>
</dbReference>
<dbReference type="InterPro" id="IPR021109">
    <property type="entry name" value="Peptidase_aspartic_dom_sf"/>
</dbReference>
<evidence type="ECO:0000256" key="1">
    <source>
        <dbReference type="ARBA" id="ARBA00004141"/>
    </source>
</evidence>
<comment type="similarity">
    <text evidence="2">Belongs to the major facilitator superfamily.</text>
</comment>
<feature type="transmembrane region" description="Helical" evidence="7">
    <location>
        <begin position="717"/>
        <end position="736"/>
    </location>
</feature>
<dbReference type="InterPro" id="IPR005828">
    <property type="entry name" value="MFS_sugar_transport-like"/>
</dbReference>
<dbReference type="EMBL" id="FZQP02006808">
    <property type="protein sequence ID" value="VVD03854.1"/>
    <property type="molecule type" value="Genomic_DNA"/>
</dbReference>
<evidence type="ECO:0000256" key="5">
    <source>
        <dbReference type="ARBA" id="ARBA00022989"/>
    </source>
</evidence>
<evidence type="ECO:0000256" key="7">
    <source>
        <dbReference type="SAM" id="Phobius"/>
    </source>
</evidence>
<proteinExistence type="inferred from homology"/>
<feature type="transmembrane region" description="Helical" evidence="7">
    <location>
        <begin position="292"/>
        <end position="314"/>
    </location>
</feature>
<evidence type="ECO:0000313" key="10">
    <source>
        <dbReference type="Proteomes" id="UP000324832"/>
    </source>
</evidence>
<feature type="domain" description="Major facilitator superfamily (MFS) profile" evidence="8">
    <location>
        <begin position="61"/>
        <end position="497"/>
    </location>
</feature>
<gene>
    <name evidence="9" type="ORF">LSINAPIS_LOCUS13752</name>
</gene>
<feature type="transmembrane region" description="Helical" evidence="7">
    <location>
        <begin position="756"/>
        <end position="774"/>
    </location>
</feature>
<dbReference type="PANTHER" id="PTHR23511">
    <property type="entry name" value="SYNAPTIC VESICLE GLYCOPROTEIN 2"/>
    <property type="match status" value="1"/>
</dbReference>
<dbReference type="InterPro" id="IPR020846">
    <property type="entry name" value="MFS_dom"/>
</dbReference>
<evidence type="ECO:0000259" key="8">
    <source>
        <dbReference type="PROSITE" id="PS50850"/>
    </source>
</evidence>
<feature type="transmembrane region" description="Helical" evidence="7">
    <location>
        <begin position="411"/>
        <end position="433"/>
    </location>
</feature>
<keyword evidence="10" id="KW-1185">Reference proteome</keyword>
<feature type="transmembrane region" description="Helical" evidence="7">
    <location>
        <begin position="184"/>
        <end position="205"/>
    </location>
</feature>
<feature type="transmembrane region" description="Helical" evidence="7">
    <location>
        <begin position="353"/>
        <end position="374"/>
    </location>
</feature>
<dbReference type="PROSITE" id="PS50850">
    <property type="entry name" value="MFS"/>
    <property type="match status" value="1"/>
</dbReference>
<evidence type="ECO:0000313" key="9">
    <source>
        <dbReference type="EMBL" id="VVD03854.1"/>
    </source>
</evidence>
<dbReference type="PANTHER" id="PTHR23511:SF35">
    <property type="entry name" value="MAJOR FACILITATOR SUPERFAMILY (MFS) PROFILE DOMAIN-CONTAINING PROTEIN"/>
    <property type="match status" value="1"/>
</dbReference>
<dbReference type="Proteomes" id="UP000324832">
    <property type="component" value="Unassembled WGS sequence"/>
</dbReference>
<feature type="transmembrane region" description="Helical" evidence="7">
    <location>
        <begin position="128"/>
        <end position="147"/>
    </location>
</feature>
<feature type="transmembrane region" description="Helical" evidence="7">
    <location>
        <begin position="781"/>
        <end position="800"/>
    </location>
</feature>
<evidence type="ECO:0000256" key="4">
    <source>
        <dbReference type="ARBA" id="ARBA00022692"/>
    </source>
</evidence>
<keyword evidence="3" id="KW-0813">Transport</keyword>
<feature type="transmembrane region" description="Helical" evidence="7">
    <location>
        <begin position="225"/>
        <end position="244"/>
    </location>
</feature>
<dbReference type="GO" id="GO:0022857">
    <property type="term" value="F:transmembrane transporter activity"/>
    <property type="evidence" value="ECO:0007669"/>
    <property type="project" value="InterPro"/>
</dbReference>
<feature type="transmembrane region" description="Helical" evidence="7">
    <location>
        <begin position="386"/>
        <end position="405"/>
    </location>
</feature>
<dbReference type="Gene3D" id="2.40.70.10">
    <property type="entry name" value="Acid Proteases"/>
    <property type="match status" value="1"/>
</dbReference>
<keyword evidence="4 7" id="KW-0812">Transmembrane</keyword>
<keyword evidence="5 7" id="KW-1133">Transmembrane helix</keyword>
<dbReference type="InterPro" id="IPR011701">
    <property type="entry name" value="MFS"/>
</dbReference>
<evidence type="ECO:0000256" key="2">
    <source>
        <dbReference type="ARBA" id="ARBA00008335"/>
    </source>
</evidence>
<feature type="transmembrane region" description="Helical" evidence="7">
    <location>
        <begin position="100"/>
        <end position="121"/>
    </location>
</feature>
<feature type="transmembrane region" description="Helical" evidence="7">
    <location>
        <begin position="1028"/>
        <end position="1052"/>
    </location>
</feature>
<dbReference type="Pfam" id="PF07690">
    <property type="entry name" value="MFS_1"/>
    <property type="match status" value="2"/>
</dbReference>
<dbReference type="AlphaFoldDB" id="A0A5E4R3N8"/>
<organism evidence="9 10">
    <name type="scientific">Leptidea sinapis</name>
    <dbReference type="NCBI Taxonomy" id="189913"/>
    <lineage>
        <taxon>Eukaryota</taxon>
        <taxon>Metazoa</taxon>
        <taxon>Ecdysozoa</taxon>
        <taxon>Arthropoda</taxon>
        <taxon>Hexapoda</taxon>
        <taxon>Insecta</taxon>
        <taxon>Pterygota</taxon>
        <taxon>Neoptera</taxon>
        <taxon>Endopterygota</taxon>
        <taxon>Lepidoptera</taxon>
        <taxon>Glossata</taxon>
        <taxon>Ditrysia</taxon>
        <taxon>Papilionoidea</taxon>
        <taxon>Pieridae</taxon>
        <taxon>Dismorphiinae</taxon>
        <taxon>Leptidea</taxon>
    </lineage>
</organism>
<evidence type="ECO:0000256" key="3">
    <source>
        <dbReference type="ARBA" id="ARBA00022448"/>
    </source>
</evidence>
<reference evidence="9 10" key="1">
    <citation type="submission" date="2017-07" db="EMBL/GenBank/DDBJ databases">
        <authorList>
            <person name="Talla V."/>
            <person name="Backstrom N."/>
        </authorList>
    </citation>
    <scope>NUCLEOTIDE SEQUENCE [LARGE SCALE GENOMIC DNA]</scope>
</reference>
<feature type="transmembrane region" description="Helical" evidence="7">
    <location>
        <begin position="153"/>
        <end position="172"/>
    </location>
</feature>
<dbReference type="Gene3D" id="1.20.1250.20">
    <property type="entry name" value="MFS general substrate transporter like domains"/>
    <property type="match status" value="3"/>
</dbReference>
<feature type="transmembrane region" description="Helical" evidence="7">
    <location>
        <begin position="1058"/>
        <end position="1077"/>
    </location>
</feature>
<feature type="transmembrane region" description="Helical" evidence="7">
    <location>
        <begin position="812"/>
        <end position="833"/>
    </location>
</feature>
<protein>
    <recommendedName>
        <fullName evidence="8">Major facilitator superfamily (MFS) profile domain-containing protein</fullName>
    </recommendedName>
</protein>
<dbReference type="InterPro" id="IPR036259">
    <property type="entry name" value="MFS_trans_sf"/>
</dbReference>
<evidence type="ECO:0000256" key="6">
    <source>
        <dbReference type="ARBA" id="ARBA00023136"/>
    </source>
</evidence>